<dbReference type="RefSeq" id="XP_022296035.1">
    <property type="nucleotide sequence ID" value="XM_022440327.1"/>
</dbReference>
<feature type="region of interest" description="Disordered" evidence="1">
    <location>
        <begin position="75"/>
        <end position="108"/>
    </location>
</feature>
<evidence type="ECO:0000256" key="1">
    <source>
        <dbReference type="SAM" id="MobiDB-lite"/>
    </source>
</evidence>
<evidence type="ECO:0000313" key="4">
    <source>
        <dbReference type="RefSeq" id="XP_022296035.1"/>
    </source>
</evidence>
<evidence type="ECO:0000313" key="3">
    <source>
        <dbReference type="Proteomes" id="UP000694844"/>
    </source>
</evidence>
<feature type="compositionally biased region" description="Acidic residues" evidence="1">
    <location>
        <begin position="286"/>
        <end position="300"/>
    </location>
</feature>
<feature type="region of interest" description="Disordered" evidence="1">
    <location>
        <begin position="127"/>
        <end position="160"/>
    </location>
</feature>
<feature type="domain" description="MRN complex-interacting protein N-terminal" evidence="2">
    <location>
        <begin position="7"/>
        <end position="117"/>
    </location>
</feature>
<dbReference type="InterPro" id="IPR032739">
    <property type="entry name" value="MRNIP"/>
</dbReference>
<dbReference type="GO" id="GO:0005634">
    <property type="term" value="C:nucleus"/>
    <property type="evidence" value="ECO:0007669"/>
    <property type="project" value="TreeGrafter"/>
</dbReference>
<sequence>MPQEFHVLQCYNCSTFQVHQVKKSSNKWNCKICGEKQSIKKVFGKGSGADCRNHVQKLNILRQEHDEHQILRVCQDGDGEKEREEPGSTPTYDNTFPENHTRLDTNCDNPVSKWNQYVEEAPVNAADEAPHPEDDLYTTDGTVFSNSRKRKRTNGSSIKKGMKHQYDWEIRESVPSTHNENVHLSPINNSGSLFNIAQNFNQPQARRFQVNTSQTKQKFSWQTSPHEEVSSLISNEEQHNVLSINQKSFLNSPVTTDPVKSKKTGHIQANAVSDKKKGSKWDLYVEDETEEEEEEDEVEEVSGRDSPEDQENVHLVSKKPVAFQHNRNVHLPKTGKIMNTGLFCIGELDDSDLDI</sequence>
<dbReference type="AlphaFoldDB" id="A0A8B8AXY7"/>
<dbReference type="GeneID" id="111105869"/>
<feature type="compositionally biased region" description="Polar residues" evidence="1">
    <location>
        <begin position="88"/>
        <end position="98"/>
    </location>
</feature>
<protein>
    <submittedName>
        <fullName evidence="4">MRN complex-interacting protein-like</fullName>
    </submittedName>
</protein>
<proteinExistence type="predicted"/>
<reference evidence="4" key="2">
    <citation type="submission" date="2025-08" db="UniProtKB">
        <authorList>
            <consortium name="RefSeq"/>
        </authorList>
    </citation>
    <scope>IDENTIFICATION</scope>
    <source>
        <tissue evidence="4">Whole sample</tissue>
    </source>
</reference>
<keyword evidence="3" id="KW-1185">Reference proteome</keyword>
<gene>
    <name evidence="4" type="primary">LOC111105869</name>
</gene>
<dbReference type="KEGG" id="cvn:111105869"/>
<evidence type="ECO:0000259" key="2">
    <source>
        <dbReference type="Pfam" id="PF15749"/>
    </source>
</evidence>
<dbReference type="GO" id="GO:0003682">
    <property type="term" value="F:chromatin binding"/>
    <property type="evidence" value="ECO:0007669"/>
    <property type="project" value="TreeGrafter"/>
</dbReference>
<accession>A0A8B8AXY7</accession>
<organism evidence="3 4">
    <name type="scientific">Crassostrea virginica</name>
    <name type="common">Eastern oyster</name>
    <dbReference type="NCBI Taxonomy" id="6565"/>
    <lineage>
        <taxon>Eukaryota</taxon>
        <taxon>Metazoa</taxon>
        <taxon>Spiralia</taxon>
        <taxon>Lophotrochozoa</taxon>
        <taxon>Mollusca</taxon>
        <taxon>Bivalvia</taxon>
        <taxon>Autobranchia</taxon>
        <taxon>Pteriomorphia</taxon>
        <taxon>Ostreida</taxon>
        <taxon>Ostreoidea</taxon>
        <taxon>Ostreidae</taxon>
        <taxon>Crassostrea</taxon>
    </lineage>
</organism>
<feature type="region of interest" description="Disordered" evidence="1">
    <location>
        <begin position="286"/>
        <end position="313"/>
    </location>
</feature>
<dbReference type="Proteomes" id="UP000694844">
    <property type="component" value="Chromosome 1"/>
</dbReference>
<name>A0A8B8AXY7_CRAVI</name>
<dbReference type="PANTHER" id="PTHR15863">
    <property type="entry name" value="MRN COMPLEX-INTERACTING PROTEIN"/>
    <property type="match status" value="1"/>
</dbReference>
<reference evidence="3" key="1">
    <citation type="submission" date="2024-06" db="UniProtKB">
        <authorList>
            <consortium name="RefSeq"/>
        </authorList>
    </citation>
    <scope>NUCLEOTIDE SEQUENCE [LARGE SCALE GENOMIC DNA]</scope>
</reference>
<dbReference type="GO" id="GO:0007095">
    <property type="term" value="P:mitotic G2 DNA damage checkpoint signaling"/>
    <property type="evidence" value="ECO:0007669"/>
    <property type="project" value="TreeGrafter"/>
</dbReference>
<dbReference type="Pfam" id="PF15749">
    <property type="entry name" value="MRNIP"/>
    <property type="match status" value="1"/>
</dbReference>
<dbReference type="InterPro" id="IPR049472">
    <property type="entry name" value="MRNIP_N"/>
</dbReference>
<dbReference type="OrthoDB" id="5960226at2759"/>
<dbReference type="PANTHER" id="PTHR15863:SF2">
    <property type="entry name" value="MRN COMPLEX-INTERACTING PROTEIN"/>
    <property type="match status" value="1"/>
</dbReference>